<dbReference type="PANTHER" id="PTHR43065">
    <property type="entry name" value="SENSOR HISTIDINE KINASE"/>
    <property type="match status" value="1"/>
</dbReference>
<dbReference type="CDD" id="cd00156">
    <property type="entry name" value="REC"/>
    <property type="match status" value="1"/>
</dbReference>
<dbReference type="Pfam" id="PF00072">
    <property type="entry name" value="Response_reg"/>
    <property type="match status" value="1"/>
</dbReference>
<dbReference type="InterPro" id="IPR003661">
    <property type="entry name" value="HisK_dim/P_dom"/>
</dbReference>
<dbReference type="Pfam" id="PF02518">
    <property type="entry name" value="HATPase_c"/>
    <property type="match status" value="1"/>
</dbReference>
<evidence type="ECO:0000256" key="8">
    <source>
        <dbReference type="ARBA" id="ARBA00023012"/>
    </source>
</evidence>
<evidence type="ECO:0000259" key="12">
    <source>
        <dbReference type="PROSITE" id="PS50112"/>
    </source>
</evidence>
<dbReference type="InterPro" id="IPR004358">
    <property type="entry name" value="Sig_transdc_His_kin-like_C"/>
</dbReference>
<evidence type="ECO:0000256" key="4">
    <source>
        <dbReference type="ARBA" id="ARBA00022679"/>
    </source>
</evidence>
<dbReference type="EC" id="2.7.13.3" evidence="2"/>
<dbReference type="InterPro" id="IPR003594">
    <property type="entry name" value="HATPase_dom"/>
</dbReference>
<dbReference type="PROSITE" id="PS50110">
    <property type="entry name" value="RESPONSE_REGULATORY"/>
    <property type="match status" value="1"/>
</dbReference>
<evidence type="ECO:0000256" key="9">
    <source>
        <dbReference type="PROSITE-ProRule" id="PRU00169"/>
    </source>
</evidence>
<dbReference type="Proteomes" id="UP000627292">
    <property type="component" value="Unassembled WGS sequence"/>
</dbReference>
<dbReference type="CDD" id="cd00082">
    <property type="entry name" value="HisKA"/>
    <property type="match status" value="1"/>
</dbReference>
<keyword evidence="8" id="KW-0902">Two-component regulatory system</keyword>
<name>A0A917IYM0_9BACT</name>
<dbReference type="GO" id="GO:0000155">
    <property type="term" value="F:phosphorelay sensor kinase activity"/>
    <property type="evidence" value="ECO:0007669"/>
    <property type="project" value="InterPro"/>
</dbReference>
<dbReference type="Pfam" id="PF00989">
    <property type="entry name" value="PAS"/>
    <property type="match status" value="1"/>
</dbReference>
<keyword evidence="5" id="KW-0547">Nucleotide-binding</keyword>
<dbReference type="InterPro" id="IPR001789">
    <property type="entry name" value="Sig_transdc_resp-reg_receiver"/>
</dbReference>
<evidence type="ECO:0000313" key="14">
    <source>
        <dbReference type="Proteomes" id="UP000627292"/>
    </source>
</evidence>
<dbReference type="RefSeq" id="WP_188952936.1">
    <property type="nucleotide sequence ID" value="NZ_BMIB01000003.1"/>
</dbReference>
<keyword evidence="14" id="KW-1185">Reference proteome</keyword>
<dbReference type="Gene3D" id="3.30.565.10">
    <property type="entry name" value="Histidine kinase-like ATPase, C-terminal domain"/>
    <property type="match status" value="1"/>
</dbReference>
<reference evidence="13" key="1">
    <citation type="journal article" date="2014" name="Int. J. Syst. Evol. Microbiol.">
        <title>Complete genome sequence of Corynebacterium casei LMG S-19264T (=DSM 44701T), isolated from a smear-ripened cheese.</title>
        <authorList>
            <consortium name="US DOE Joint Genome Institute (JGI-PGF)"/>
            <person name="Walter F."/>
            <person name="Albersmeier A."/>
            <person name="Kalinowski J."/>
            <person name="Ruckert C."/>
        </authorList>
    </citation>
    <scope>NUCLEOTIDE SEQUENCE</scope>
    <source>
        <strain evidence="13">CGMCC 1.15290</strain>
    </source>
</reference>
<keyword evidence="3 9" id="KW-0597">Phosphoprotein</keyword>
<reference evidence="13" key="2">
    <citation type="submission" date="2020-09" db="EMBL/GenBank/DDBJ databases">
        <authorList>
            <person name="Sun Q."/>
            <person name="Zhou Y."/>
        </authorList>
    </citation>
    <scope>NUCLEOTIDE SEQUENCE</scope>
    <source>
        <strain evidence="13">CGMCC 1.15290</strain>
    </source>
</reference>
<sequence length="483" mass="54656">MVQQPVRILIVDDDEDDYLILKDMLETISYPVTTTWSYTYNHALELIRSGKFDVIIVDFRLGRKTGLDLMADAARFHSDTPFIFLTGAGNAKIDALALKAGATDYLVKGEMTEEKLDRSIRYAIERSRVIAALRLSETKYRNVFENSKDAIFIADHTGKILQVNSVFEELLGVGINENNPLRITDLVTSEQQKAILDTIIDNCGEIKDLETELLYSGEDIRIALLSISCSTNESGESFFQCFLHDITELKKSERHLFQAEKLAAVGRLVRTLAHEVRNPLNNINMSIDQMEEYLTDDSLYTYVEIVKRNSGYINSLITELLHSLRHTEMNIQKWPVHDIFYLSLAKVKDRLDLKKIQVKVNLPQEDLHVMIDLEKMNSAFLNLLTNAIEAIEHTDGMIWLSSEKSKDGIVLKIQDNGMGIPAESLGRLFEPYYTTKRNGMGLGMVATLNILQSHNATIEVKSEVGKGTTFSILFPWPAEAILN</sequence>
<dbReference type="SUPFAM" id="SSF52172">
    <property type="entry name" value="CheY-like"/>
    <property type="match status" value="1"/>
</dbReference>
<dbReference type="Gene3D" id="3.30.450.20">
    <property type="entry name" value="PAS domain"/>
    <property type="match status" value="1"/>
</dbReference>
<dbReference type="GO" id="GO:0005524">
    <property type="term" value="F:ATP binding"/>
    <property type="evidence" value="ECO:0007669"/>
    <property type="project" value="UniProtKB-KW"/>
</dbReference>
<evidence type="ECO:0000259" key="10">
    <source>
        <dbReference type="PROSITE" id="PS50109"/>
    </source>
</evidence>
<dbReference type="InterPro" id="IPR035965">
    <property type="entry name" value="PAS-like_dom_sf"/>
</dbReference>
<dbReference type="PRINTS" id="PR00344">
    <property type="entry name" value="BCTRLSENSOR"/>
</dbReference>
<keyword evidence="7" id="KW-0067">ATP-binding</keyword>
<dbReference type="Pfam" id="PF00512">
    <property type="entry name" value="HisKA"/>
    <property type="match status" value="1"/>
</dbReference>
<dbReference type="NCBIfam" id="TIGR00229">
    <property type="entry name" value="sensory_box"/>
    <property type="match status" value="1"/>
</dbReference>
<dbReference type="Gene3D" id="1.10.287.130">
    <property type="match status" value="1"/>
</dbReference>
<dbReference type="SMART" id="SM00387">
    <property type="entry name" value="HATPase_c"/>
    <property type="match status" value="1"/>
</dbReference>
<keyword evidence="6" id="KW-0418">Kinase</keyword>
<dbReference type="CDD" id="cd00130">
    <property type="entry name" value="PAS"/>
    <property type="match status" value="1"/>
</dbReference>
<evidence type="ECO:0000256" key="3">
    <source>
        <dbReference type="ARBA" id="ARBA00022553"/>
    </source>
</evidence>
<dbReference type="SUPFAM" id="SSF47384">
    <property type="entry name" value="Homodimeric domain of signal transducing histidine kinase"/>
    <property type="match status" value="1"/>
</dbReference>
<dbReference type="InterPro" id="IPR011006">
    <property type="entry name" value="CheY-like_superfamily"/>
</dbReference>
<dbReference type="GO" id="GO:0006355">
    <property type="term" value="P:regulation of DNA-templated transcription"/>
    <property type="evidence" value="ECO:0007669"/>
    <property type="project" value="InterPro"/>
</dbReference>
<evidence type="ECO:0000313" key="13">
    <source>
        <dbReference type="EMBL" id="GGH69235.1"/>
    </source>
</evidence>
<feature type="modified residue" description="4-aspartylphosphate" evidence="9">
    <location>
        <position position="58"/>
    </location>
</feature>
<dbReference type="PROSITE" id="PS50112">
    <property type="entry name" value="PAS"/>
    <property type="match status" value="1"/>
</dbReference>
<dbReference type="SUPFAM" id="SSF55874">
    <property type="entry name" value="ATPase domain of HSP90 chaperone/DNA topoisomerase II/histidine kinase"/>
    <property type="match status" value="1"/>
</dbReference>
<evidence type="ECO:0000256" key="5">
    <source>
        <dbReference type="ARBA" id="ARBA00022741"/>
    </source>
</evidence>
<dbReference type="AlphaFoldDB" id="A0A917IYM0"/>
<dbReference type="InterPro" id="IPR036097">
    <property type="entry name" value="HisK_dim/P_sf"/>
</dbReference>
<evidence type="ECO:0000256" key="7">
    <source>
        <dbReference type="ARBA" id="ARBA00022840"/>
    </source>
</evidence>
<evidence type="ECO:0000256" key="6">
    <source>
        <dbReference type="ARBA" id="ARBA00022777"/>
    </source>
</evidence>
<gene>
    <name evidence="13" type="ORF">GCM10011379_26350</name>
</gene>
<dbReference type="InterPro" id="IPR036890">
    <property type="entry name" value="HATPase_C_sf"/>
</dbReference>
<dbReference type="SMART" id="SM00091">
    <property type="entry name" value="PAS"/>
    <property type="match status" value="1"/>
</dbReference>
<dbReference type="InterPro" id="IPR005467">
    <property type="entry name" value="His_kinase_dom"/>
</dbReference>
<dbReference type="InterPro" id="IPR000014">
    <property type="entry name" value="PAS"/>
</dbReference>
<dbReference type="SMART" id="SM00448">
    <property type="entry name" value="REC"/>
    <property type="match status" value="1"/>
</dbReference>
<evidence type="ECO:0000256" key="2">
    <source>
        <dbReference type="ARBA" id="ARBA00012438"/>
    </source>
</evidence>
<feature type="domain" description="Response regulatory" evidence="11">
    <location>
        <begin position="7"/>
        <end position="123"/>
    </location>
</feature>
<comment type="catalytic activity">
    <reaction evidence="1">
        <text>ATP + protein L-histidine = ADP + protein N-phospho-L-histidine.</text>
        <dbReference type="EC" id="2.7.13.3"/>
    </reaction>
</comment>
<accession>A0A917IYM0</accession>
<dbReference type="EMBL" id="BMIB01000003">
    <property type="protein sequence ID" value="GGH69235.1"/>
    <property type="molecule type" value="Genomic_DNA"/>
</dbReference>
<dbReference type="SMART" id="SM00388">
    <property type="entry name" value="HisKA"/>
    <property type="match status" value="1"/>
</dbReference>
<feature type="domain" description="Histidine kinase" evidence="10">
    <location>
        <begin position="271"/>
        <end position="478"/>
    </location>
</feature>
<evidence type="ECO:0000259" key="11">
    <source>
        <dbReference type="PROSITE" id="PS50110"/>
    </source>
</evidence>
<organism evidence="13 14">
    <name type="scientific">Filimonas zeae</name>
    <dbReference type="NCBI Taxonomy" id="1737353"/>
    <lineage>
        <taxon>Bacteria</taxon>
        <taxon>Pseudomonadati</taxon>
        <taxon>Bacteroidota</taxon>
        <taxon>Chitinophagia</taxon>
        <taxon>Chitinophagales</taxon>
        <taxon>Chitinophagaceae</taxon>
        <taxon>Filimonas</taxon>
    </lineage>
</organism>
<keyword evidence="4" id="KW-0808">Transferase</keyword>
<proteinExistence type="predicted"/>
<dbReference type="PROSITE" id="PS50109">
    <property type="entry name" value="HIS_KIN"/>
    <property type="match status" value="1"/>
</dbReference>
<protein>
    <recommendedName>
        <fullName evidence="2">histidine kinase</fullName>
        <ecNumber evidence="2">2.7.13.3</ecNumber>
    </recommendedName>
</protein>
<feature type="domain" description="PAS" evidence="12">
    <location>
        <begin position="136"/>
        <end position="177"/>
    </location>
</feature>
<evidence type="ECO:0000256" key="1">
    <source>
        <dbReference type="ARBA" id="ARBA00000085"/>
    </source>
</evidence>
<comment type="caution">
    <text evidence="13">The sequence shown here is derived from an EMBL/GenBank/DDBJ whole genome shotgun (WGS) entry which is preliminary data.</text>
</comment>
<dbReference type="SUPFAM" id="SSF55785">
    <property type="entry name" value="PYP-like sensor domain (PAS domain)"/>
    <property type="match status" value="1"/>
</dbReference>
<dbReference type="Gene3D" id="3.40.50.2300">
    <property type="match status" value="1"/>
</dbReference>
<dbReference type="PANTHER" id="PTHR43065:SF46">
    <property type="entry name" value="C4-DICARBOXYLATE TRANSPORT SENSOR PROTEIN DCTB"/>
    <property type="match status" value="1"/>
</dbReference>
<dbReference type="InterPro" id="IPR013767">
    <property type="entry name" value="PAS_fold"/>
</dbReference>